<dbReference type="EMBL" id="CAKKMG010000047">
    <property type="protein sequence ID" value="CAH0252418.1"/>
    <property type="molecule type" value="Genomic_DNA"/>
</dbReference>
<feature type="region of interest" description="Disordered" evidence="1">
    <location>
        <begin position="167"/>
        <end position="202"/>
    </location>
</feature>
<reference evidence="3" key="1">
    <citation type="submission" date="2021-11" db="EMBL/GenBank/DDBJ databases">
        <authorList>
            <person name="Bulgarelli D."/>
        </authorList>
    </citation>
    <scope>NUCLEOTIDE SEQUENCE</scope>
    <source>
        <strain evidence="3">Bi133</strain>
    </source>
</reference>
<dbReference type="InterPro" id="IPR012440">
    <property type="entry name" value="DUF1641"/>
</dbReference>
<evidence type="ECO:0000256" key="1">
    <source>
        <dbReference type="SAM" id="MobiDB-lite"/>
    </source>
</evidence>
<dbReference type="PANTHER" id="PTHR38433">
    <property type="match status" value="1"/>
</dbReference>
<protein>
    <recommendedName>
        <fullName evidence="5">DUF1641 domain-containing protein</fullName>
    </recommendedName>
</protein>
<name>A0A9W4PFY7_9BACI</name>
<sequence>MAKATKVINRITLSDEERRRIELEDIERTLLENKEVIKETFEVMKGMQDRGVLSMVNSLLKEGDKVLNILVKTADTPETANTLKNLLLILGTLGTLNVQQLEPLILKVNSGIARVAEADKTPDKPSYLTLIRSLNDQEVKQAMAFLMTFLKGMGEDTSDLERTTQLPENQQFHKANETGDIERPTTRKSYGSSIPSKGGRGKKRNTSWFWIAAGVSLITIPLTLSGSKK</sequence>
<keyword evidence="2" id="KW-0472">Membrane</keyword>
<evidence type="ECO:0008006" key="5">
    <source>
        <dbReference type="Google" id="ProtNLM"/>
    </source>
</evidence>
<organism evidence="3 4">
    <name type="scientific">Peribacillus simplex</name>
    <dbReference type="NCBI Taxonomy" id="1478"/>
    <lineage>
        <taxon>Bacteria</taxon>
        <taxon>Bacillati</taxon>
        <taxon>Bacillota</taxon>
        <taxon>Bacilli</taxon>
        <taxon>Bacillales</taxon>
        <taxon>Bacillaceae</taxon>
        <taxon>Peribacillus</taxon>
    </lineage>
</organism>
<proteinExistence type="predicted"/>
<feature type="transmembrane region" description="Helical" evidence="2">
    <location>
        <begin position="207"/>
        <end position="224"/>
    </location>
</feature>
<dbReference type="PANTHER" id="PTHR38433:SF1">
    <property type="entry name" value="DUF1641 DOMAIN-CONTAINING PROTEIN"/>
    <property type="match status" value="1"/>
</dbReference>
<dbReference type="AlphaFoldDB" id="A0A9W4PFY7"/>
<evidence type="ECO:0000313" key="3">
    <source>
        <dbReference type="EMBL" id="CAH0252418.1"/>
    </source>
</evidence>
<dbReference type="Pfam" id="PF07849">
    <property type="entry name" value="DUF1641"/>
    <property type="match status" value="1"/>
</dbReference>
<gene>
    <name evidence="3" type="ORF">SRABI133_03161</name>
</gene>
<accession>A0A9W4PFY7</accession>
<dbReference type="Proteomes" id="UP000789326">
    <property type="component" value="Unassembled WGS sequence"/>
</dbReference>
<evidence type="ECO:0000256" key="2">
    <source>
        <dbReference type="SAM" id="Phobius"/>
    </source>
</evidence>
<feature type="compositionally biased region" description="Basic and acidic residues" evidence="1">
    <location>
        <begin position="174"/>
        <end position="185"/>
    </location>
</feature>
<comment type="caution">
    <text evidence="3">The sequence shown here is derived from an EMBL/GenBank/DDBJ whole genome shotgun (WGS) entry which is preliminary data.</text>
</comment>
<keyword evidence="2" id="KW-1133">Transmembrane helix</keyword>
<keyword evidence="2" id="KW-0812">Transmembrane</keyword>
<evidence type="ECO:0000313" key="4">
    <source>
        <dbReference type="Proteomes" id="UP000789326"/>
    </source>
</evidence>